<feature type="compositionally biased region" description="Pro residues" evidence="6">
    <location>
        <begin position="679"/>
        <end position="690"/>
    </location>
</feature>
<dbReference type="GO" id="GO:0005737">
    <property type="term" value="C:cytoplasm"/>
    <property type="evidence" value="ECO:0007669"/>
    <property type="project" value="TreeGrafter"/>
</dbReference>
<feature type="compositionally biased region" description="Low complexity" evidence="6">
    <location>
        <begin position="454"/>
        <end position="464"/>
    </location>
</feature>
<dbReference type="GO" id="GO:0005524">
    <property type="term" value="F:ATP binding"/>
    <property type="evidence" value="ECO:0007669"/>
    <property type="project" value="UniProtKB-UniRule"/>
</dbReference>
<organism evidence="8 9">
    <name type="scientific">Ascodesmis nigricans</name>
    <dbReference type="NCBI Taxonomy" id="341454"/>
    <lineage>
        <taxon>Eukaryota</taxon>
        <taxon>Fungi</taxon>
        <taxon>Dikarya</taxon>
        <taxon>Ascomycota</taxon>
        <taxon>Pezizomycotina</taxon>
        <taxon>Pezizomycetes</taxon>
        <taxon>Pezizales</taxon>
        <taxon>Ascodesmidaceae</taxon>
        <taxon>Ascodesmis</taxon>
    </lineage>
</organism>
<dbReference type="InterPro" id="IPR001245">
    <property type="entry name" value="Ser-Thr/Tyr_kinase_cat_dom"/>
</dbReference>
<dbReference type="InterPro" id="IPR008271">
    <property type="entry name" value="Ser/Thr_kinase_AS"/>
</dbReference>
<protein>
    <recommendedName>
        <fullName evidence="1">non-specific serine/threonine protein kinase</fullName>
        <ecNumber evidence="1">2.7.11.1</ecNumber>
    </recommendedName>
</protein>
<dbReference type="FunFam" id="1.10.510.10:FF:000421">
    <property type="entry name" value="Serine/threonine-protein kinase PAK 6"/>
    <property type="match status" value="1"/>
</dbReference>
<dbReference type="GO" id="GO:0004674">
    <property type="term" value="F:protein serine/threonine kinase activity"/>
    <property type="evidence" value="ECO:0007669"/>
    <property type="project" value="UniProtKB-KW"/>
</dbReference>
<accession>A0A4S2N6D1</accession>
<dbReference type="EC" id="2.7.11.1" evidence="1"/>
<dbReference type="Gene3D" id="3.30.200.20">
    <property type="entry name" value="Phosphorylase Kinase, domain 1"/>
    <property type="match status" value="1"/>
</dbReference>
<feature type="region of interest" description="Disordered" evidence="6">
    <location>
        <begin position="454"/>
        <end position="691"/>
    </location>
</feature>
<dbReference type="InterPro" id="IPR017441">
    <property type="entry name" value="Protein_kinase_ATP_BS"/>
</dbReference>
<dbReference type="InterPro" id="IPR000719">
    <property type="entry name" value="Prot_kinase_dom"/>
</dbReference>
<feature type="binding site" evidence="5">
    <location>
        <position position="66"/>
    </location>
    <ligand>
        <name>ATP</name>
        <dbReference type="ChEBI" id="CHEBI:30616"/>
    </ligand>
</feature>
<keyword evidence="4 5" id="KW-0067">ATP-binding</keyword>
<dbReference type="STRING" id="341454.A0A4S2N6D1"/>
<evidence type="ECO:0000256" key="3">
    <source>
        <dbReference type="ARBA" id="ARBA00022741"/>
    </source>
</evidence>
<sequence>MAPPGPPQNAEKALAVREYSEKAVRTEMERITPDVPYTLVDLIGKGSFGCVFKAVHNETRQVVAIKSLDLDQHDDEIKDIQKEITLLSHLAATGAPNITAYHGSYLLGARLWVVMDLCSGGSMRTLMKAGPIEEKFIVVVIREVLTALGWLHNNGIIHRDIKAANILVGQDGKVQLCDFGVSAQSLAGKGAKRTTFVGTPQWMAPEALLGGEYDWRVDIWSFGITIIEIAKQNPPLHHIHPARVVDIIPRQPPPRLEGGTWSEALRSFVATCLTESPSERPSVEELQKTKLMKAAKLPTSVMKELILRYEIWERGGGVRGSIMIPQPGGHQQDTVTEEPGWDFDTVKQRASGVPKEWDMPSKATVKPLPLHPTPWSARPPRAANHLVGLFEDPDNPSAAHRDPPGFPNPVSNVTNVIHIPTLEDNINIRPPSPSPIGMISLEIPSDEDLLAMAAKKAAENQAAASQKPPPTPLTAPNIQSEPPSTTQTRAQRSDSLGISTPRPELNPPVSPQRDPSPRRPPVSAPSSPPHGHLNSNDNNIRSGMNPPHRSHLPSNSVPNFSGPRGAEHSQQSYHTPPIPGIPPLHNVPPVGQRKLHSLTSATSNPNFSNLSAPIHPGPHKSSHSQDVAGRSQPPPPLRPGPLPGPPRPPGNKPPTLNLPLNHSNFNTSPGPGGRGNFLPPSPGRPCPPYLPRQDFGPGIGMGIALGAGGPGMMNLQNPPPEFPALDPLNSMVLMGNGPDLAKEMERILTGLGDALEVMEVGLKRLGSESKVEE</sequence>
<dbReference type="SUPFAM" id="SSF56112">
    <property type="entry name" value="Protein kinase-like (PK-like)"/>
    <property type="match status" value="1"/>
</dbReference>
<feature type="compositionally biased region" description="Polar residues" evidence="6">
    <location>
        <begin position="658"/>
        <end position="669"/>
    </location>
</feature>
<gene>
    <name evidence="8" type="ORF">EX30DRAFT_313692</name>
</gene>
<keyword evidence="8" id="KW-0808">Transferase</keyword>
<keyword evidence="2" id="KW-0723">Serine/threonine-protein kinase</keyword>
<feature type="compositionally biased region" description="Pro residues" evidence="6">
    <location>
        <begin position="518"/>
        <end position="528"/>
    </location>
</feature>
<reference evidence="8 9" key="1">
    <citation type="submission" date="2019-04" db="EMBL/GenBank/DDBJ databases">
        <title>Comparative genomics and transcriptomics to analyze fruiting body development in filamentous ascomycetes.</title>
        <authorList>
            <consortium name="DOE Joint Genome Institute"/>
            <person name="Lutkenhaus R."/>
            <person name="Traeger S."/>
            <person name="Breuer J."/>
            <person name="Kuo A."/>
            <person name="Lipzen A."/>
            <person name="Pangilinan J."/>
            <person name="Dilworth D."/>
            <person name="Sandor L."/>
            <person name="Poggeler S."/>
            <person name="Barry K."/>
            <person name="Grigoriev I.V."/>
            <person name="Nowrousian M."/>
        </authorList>
    </citation>
    <scope>NUCLEOTIDE SEQUENCE [LARGE SCALE GENOMIC DNA]</scope>
    <source>
        <strain evidence="8 9">CBS 389.68</strain>
    </source>
</reference>
<dbReference type="AlphaFoldDB" id="A0A4S2N6D1"/>
<feature type="domain" description="Protein kinase" evidence="7">
    <location>
        <begin position="37"/>
        <end position="292"/>
    </location>
</feature>
<dbReference type="SMART" id="SM00220">
    <property type="entry name" value="S_TKc"/>
    <property type="match status" value="1"/>
</dbReference>
<evidence type="ECO:0000256" key="4">
    <source>
        <dbReference type="ARBA" id="ARBA00022840"/>
    </source>
</evidence>
<evidence type="ECO:0000259" key="7">
    <source>
        <dbReference type="PROSITE" id="PS50011"/>
    </source>
</evidence>
<feature type="compositionally biased region" description="Polar residues" evidence="6">
    <location>
        <begin position="597"/>
        <end position="611"/>
    </location>
</feature>
<feature type="compositionally biased region" description="Pro residues" evidence="6">
    <location>
        <begin position="576"/>
        <end position="586"/>
    </location>
</feature>
<dbReference type="OrthoDB" id="248923at2759"/>
<dbReference type="PROSITE" id="PS00107">
    <property type="entry name" value="PROTEIN_KINASE_ATP"/>
    <property type="match status" value="1"/>
</dbReference>
<keyword evidence="9" id="KW-1185">Reference proteome</keyword>
<evidence type="ECO:0000256" key="6">
    <source>
        <dbReference type="SAM" id="MobiDB-lite"/>
    </source>
</evidence>
<feature type="compositionally biased region" description="Polar residues" evidence="6">
    <location>
        <begin position="533"/>
        <end position="542"/>
    </location>
</feature>
<proteinExistence type="predicted"/>
<dbReference type="Gene3D" id="1.10.510.10">
    <property type="entry name" value="Transferase(Phosphotransferase) domain 1"/>
    <property type="match status" value="1"/>
</dbReference>
<evidence type="ECO:0000256" key="1">
    <source>
        <dbReference type="ARBA" id="ARBA00012513"/>
    </source>
</evidence>
<dbReference type="InterPro" id="IPR050629">
    <property type="entry name" value="STE20/SPS1-PAK"/>
</dbReference>
<dbReference type="Proteomes" id="UP000298138">
    <property type="component" value="Unassembled WGS sequence"/>
</dbReference>
<dbReference type="PANTHER" id="PTHR48012">
    <property type="entry name" value="STERILE20-LIKE KINASE, ISOFORM B-RELATED"/>
    <property type="match status" value="1"/>
</dbReference>
<dbReference type="PRINTS" id="PR00109">
    <property type="entry name" value="TYRKINASE"/>
</dbReference>
<evidence type="ECO:0000256" key="5">
    <source>
        <dbReference type="PROSITE-ProRule" id="PRU10141"/>
    </source>
</evidence>
<keyword evidence="3 5" id="KW-0547">Nucleotide-binding</keyword>
<feature type="compositionally biased region" description="Pro residues" evidence="6">
    <location>
        <begin position="632"/>
        <end position="652"/>
    </location>
</feature>
<feature type="compositionally biased region" description="Polar residues" evidence="6">
    <location>
        <begin position="474"/>
        <end position="498"/>
    </location>
</feature>
<evidence type="ECO:0000256" key="2">
    <source>
        <dbReference type="ARBA" id="ARBA00022527"/>
    </source>
</evidence>
<dbReference type="InParanoid" id="A0A4S2N6D1"/>
<dbReference type="PROSITE" id="PS50011">
    <property type="entry name" value="PROTEIN_KINASE_DOM"/>
    <property type="match status" value="1"/>
</dbReference>
<dbReference type="EMBL" id="ML220112">
    <property type="protein sequence ID" value="TGZ84879.1"/>
    <property type="molecule type" value="Genomic_DNA"/>
</dbReference>
<dbReference type="InterPro" id="IPR011009">
    <property type="entry name" value="Kinase-like_dom_sf"/>
</dbReference>
<evidence type="ECO:0000313" key="8">
    <source>
        <dbReference type="EMBL" id="TGZ84879.1"/>
    </source>
</evidence>
<dbReference type="Pfam" id="PF00069">
    <property type="entry name" value="Pkinase"/>
    <property type="match status" value="1"/>
</dbReference>
<keyword evidence="8" id="KW-0418">Kinase</keyword>
<evidence type="ECO:0000313" key="9">
    <source>
        <dbReference type="Proteomes" id="UP000298138"/>
    </source>
</evidence>
<name>A0A4S2N6D1_9PEZI</name>
<dbReference type="PROSITE" id="PS00108">
    <property type="entry name" value="PROTEIN_KINASE_ST"/>
    <property type="match status" value="1"/>
</dbReference>
<dbReference type="PANTHER" id="PTHR48012:SF21">
    <property type="entry name" value="PH DOMAIN-CONTAINING PROTEIN"/>
    <property type="match status" value="1"/>
</dbReference>
<feature type="region of interest" description="Disordered" evidence="6">
    <location>
        <begin position="391"/>
        <end position="412"/>
    </location>
</feature>